<dbReference type="Proteomes" id="UP000516093">
    <property type="component" value="Chromosome"/>
</dbReference>
<accession>A0A7H0GSK9</accession>
<protein>
    <submittedName>
        <fullName evidence="1">DUF4932 domain-containing protein</fullName>
    </submittedName>
</protein>
<dbReference type="InterPro" id="IPR032560">
    <property type="entry name" value="DUF4932"/>
</dbReference>
<evidence type="ECO:0000313" key="1">
    <source>
        <dbReference type="EMBL" id="QNP51275.1"/>
    </source>
</evidence>
<dbReference type="AlphaFoldDB" id="A0A7H0GSK9"/>
<dbReference type="Pfam" id="PF16286">
    <property type="entry name" value="DUF4932"/>
    <property type="match status" value="1"/>
</dbReference>
<proteinExistence type="predicted"/>
<name>A0A7H0GSK9_9BACT</name>
<organism evidence="1 2">
    <name type="scientific">Hymenobacter qilianensis</name>
    <dbReference type="NCBI Taxonomy" id="1385715"/>
    <lineage>
        <taxon>Bacteria</taxon>
        <taxon>Pseudomonadati</taxon>
        <taxon>Bacteroidota</taxon>
        <taxon>Cytophagia</taxon>
        <taxon>Cytophagales</taxon>
        <taxon>Hymenobacteraceae</taxon>
        <taxon>Hymenobacter</taxon>
    </lineage>
</organism>
<dbReference type="RefSeq" id="WP_187731567.1">
    <property type="nucleotide sequence ID" value="NZ_BMFN01000003.1"/>
</dbReference>
<keyword evidence="2" id="KW-1185">Reference proteome</keyword>
<dbReference type="EMBL" id="CP060784">
    <property type="protein sequence ID" value="QNP51275.1"/>
    <property type="molecule type" value="Genomic_DNA"/>
</dbReference>
<sequence>MLLGFRPSLRAQGQAITVKTDLGVELVNALMVQISPEFIKDSVADPHLFRTTRLMRESYTHFAPFRTHAAVRRTQWLADKIGTGVYLLPLFYQGFPRPRRHTPISTPLLEAIHANPDSAVRIADAYMRLVGRFYQDSHFAQFQRANQTVYEVAISEVRRNLPSPTFIPTMERYYGAQKAAYCIIVNPFFKSQWGMAWEVAGANGPVANQIAAPFGEQMRFRGNLLKAGFDNAEEVRNLSVHEFGHTFVNTLTARPAFAAGIKAQSTLFQPIPGQGQYRDWETSFNEHLVRAGEVRLALALGRGDVSEKLRADYAAWMYLPFFEQQLRRYEADRQRYPTLESFLPDLISALPTLNR</sequence>
<dbReference type="KEGG" id="hqi:H9L05_14495"/>
<gene>
    <name evidence="1" type="ORF">H9L05_14495</name>
</gene>
<reference evidence="1 2" key="1">
    <citation type="submission" date="2020-08" db="EMBL/GenBank/DDBJ databases">
        <title>Genome sequence of Hymenobacter qilianensis JCM 19763T.</title>
        <authorList>
            <person name="Hyun D.-W."/>
            <person name="Bae J.-W."/>
        </authorList>
    </citation>
    <scope>NUCLEOTIDE SEQUENCE [LARGE SCALE GENOMIC DNA]</scope>
    <source>
        <strain evidence="1 2">JCM 19763</strain>
    </source>
</reference>
<evidence type="ECO:0000313" key="2">
    <source>
        <dbReference type="Proteomes" id="UP000516093"/>
    </source>
</evidence>